<dbReference type="Pfam" id="PF13550">
    <property type="entry name" value="Phage-tail_3"/>
    <property type="match status" value="1"/>
</dbReference>
<accession>A0A7W6NAL2</accession>
<evidence type="ECO:0000313" key="5">
    <source>
        <dbReference type="Proteomes" id="UP000547011"/>
    </source>
</evidence>
<feature type="domain" description="Rcc01698-like C-terminal" evidence="3">
    <location>
        <begin position="996"/>
        <end position="1091"/>
    </location>
</feature>
<dbReference type="InterPro" id="IPR032876">
    <property type="entry name" value="J_dom"/>
</dbReference>
<evidence type="ECO:0008006" key="6">
    <source>
        <dbReference type="Google" id="ProtNLM"/>
    </source>
</evidence>
<dbReference type="Pfam" id="PF13547">
    <property type="entry name" value="GTA_TIM"/>
    <property type="match status" value="1"/>
</dbReference>
<evidence type="ECO:0000259" key="3">
    <source>
        <dbReference type="Pfam" id="PF23666"/>
    </source>
</evidence>
<dbReference type="InterPro" id="IPR017853">
    <property type="entry name" value="GH"/>
</dbReference>
<reference evidence="4 5" key="1">
    <citation type="submission" date="2020-08" db="EMBL/GenBank/DDBJ databases">
        <title>Genomic Encyclopedia of Type Strains, Phase IV (KMG-IV): sequencing the most valuable type-strain genomes for metagenomic binning, comparative biology and taxonomic classification.</title>
        <authorList>
            <person name="Goeker M."/>
        </authorList>
    </citation>
    <scope>NUCLEOTIDE SEQUENCE [LARGE SCALE GENOMIC DNA]</scope>
    <source>
        <strain evidence="4 5">DSM 23447</strain>
    </source>
</reference>
<evidence type="ECO:0000259" key="1">
    <source>
        <dbReference type="Pfam" id="PF13547"/>
    </source>
</evidence>
<dbReference type="InterPro" id="IPR056490">
    <property type="entry name" value="Rcc01698_C"/>
</dbReference>
<evidence type="ECO:0000313" key="4">
    <source>
        <dbReference type="EMBL" id="MBB4051043.1"/>
    </source>
</evidence>
<dbReference type="AlphaFoldDB" id="A0A7W6NAL2"/>
<proteinExistence type="predicted"/>
<organism evidence="4 5">
    <name type="scientific">Devosia subaequoris</name>
    <dbReference type="NCBI Taxonomy" id="395930"/>
    <lineage>
        <taxon>Bacteria</taxon>
        <taxon>Pseudomonadati</taxon>
        <taxon>Pseudomonadota</taxon>
        <taxon>Alphaproteobacteria</taxon>
        <taxon>Hyphomicrobiales</taxon>
        <taxon>Devosiaceae</taxon>
        <taxon>Devosia</taxon>
    </lineage>
</organism>
<dbReference type="CDD" id="cd19607">
    <property type="entry name" value="GTA_TIM-barrel-like"/>
    <property type="match status" value="1"/>
</dbReference>
<dbReference type="EMBL" id="JACIEW010000001">
    <property type="protein sequence ID" value="MBB4051043.1"/>
    <property type="molecule type" value="Genomic_DNA"/>
</dbReference>
<dbReference type="Proteomes" id="UP000547011">
    <property type="component" value="Unassembled WGS sequence"/>
</dbReference>
<dbReference type="Gene3D" id="3.20.20.80">
    <property type="entry name" value="Glycosidases"/>
    <property type="match status" value="1"/>
</dbReference>
<dbReference type="Pfam" id="PF23666">
    <property type="entry name" value="Rcc01698_C"/>
    <property type="match status" value="1"/>
</dbReference>
<evidence type="ECO:0000259" key="2">
    <source>
        <dbReference type="Pfam" id="PF13550"/>
    </source>
</evidence>
<feature type="domain" description="Tip attachment protein J" evidence="2">
    <location>
        <begin position="751"/>
        <end position="907"/>
    </location>
</feature>
<comment type="caution">
    <text evidence="4">The sequence shown here is derived from an EMBL/GenBank/DDBJ whole genome shotgun (WGS) entry which is preliminary data.</text>
</comment>
<protein>
    <recommendedName>
        <fullName evidence="6">Host specificity protein</fullName>
    </recommendedName>
</protein>
<keyword evidence="5" id="KW-1185">Reference proteome</keyword>
<gene>
    <name evidence="4" type="ORF">GGR20_000661</name>
</gene>
<dbReference type="InterPro" id="IPR025195">
    <property type="entry name" value="GTA_TIM_dom"/>
</dbReference>
<name>A0A7W6NAL2_9HYPH</name>
<dbReference type="RefSeq" id="WP_183309776.1">
    <property type="nucleotide sequence ID" value="NZ_JACIEW010000001.1"/>
</dbReference>
<feature type="domain" description="GTA TIM-barrel-like" evidence="1">
    <location>
        <begin position="405"/>
        <end position="692"/>
    </location>
</feature>
<dbReference type="SUPFAM" id="SSF51445">
    <property type="entry name" value="(Trans)glycosidases"/>
    <property type="match status" value="1"/>
</dbReference>
<sequence length="1246" mass="131418">MATLALSVAGQFAGGLLGGPIGATVGRALGALAGSAVDGWLFGDNKAEAPLFDVRLGASSEGLSIPRLYGWGRLSGNIIWARELVRHVSDTAGSKGMPSAAEETEEILASFAVAFCEGPVARLGRIWADGQLLDTAGLNLRFYHGDEEQTADSLIEATQGNGNAPAYRGVCYLVVENLPLSRFGNRIPQLSAELCRVVGDLEPAIRAMTIIPGATEFGYDPEPRIRVLGPGAGVSENAHLLSGTSNWTGSLDELQALCPNLEHVALVVSWFGDDLRCASCTVEPRVEDATRNIEGTSWSVAGVTRTAAQVVSSHAGGPAYGGTPSDASVLAAIADLKARGLKVTIYPFVLMDIPQGNGLVDPYGGSEQAAYPWRGRIACSPAPGLPGSPEGSAAAAAQVAAFVPGYRAMILHYAQLAVEAGGVDAMLIGSEMVGLTSVRGAGNSFPFVDALVALAADVRAIVGPTTRLTYAADWSEYSGCQKDGAKFFHLDPLWASADIDAIGIDCYMPLADWRDGEDHADLALARTGYELDYLAGNIAGGEGYDWFYASEADRRAQLRTPITDGAHGEPWIWRYKDIEAFWGQQHFDRPGGVRNASPTPWVPGSKPVWLTEIGCGAVDKGANQPNVFGDSKSAENGRPYFSAGTPDALIQRQVLRAHHLRWNDPAYNPTGMVDPERLYCWTWDARPFPVFPALTEVWSDGTNHATGHWLTGRLGGLASDELAHAVVSEHDSIVLAAPSAPLIGGLTVSGAGTARDVLETVFDLTGQKLAARGDAMVGIAQGGGPALELEYETLASTDAPVLSRRRDDGAEKPARLTLGHFDRERDYLAATSAAIRPDRGPLVTHNKPVVLDSGAARQAAERLLDQHAAGGDSIEFALPPGQVALEPGDRVTLPDLAEGPFEITEIRDGAVRQISASAVRRGDALATGIDRPRGNQPAIMPVMTPLVVAAHLPPLPSDPLRSRLVLGAYADPWSGPVKIADDATGTELTRLNRQSAIGELLTPLHPGPEALWDLKNTLGIQLNAGHLADVEPLAALAGANRVAIETDAGDWEIIGFAAAELVAPGQYRLTALLRGLEGSVQAIGTVSAGRRAMVLNQTLMTLAVGMDWIGESRDLRATVAGGGAGEIVTVAPRVRPVLPLSPVHLKGTRLADGSITLEWTRRSRADGDGWGVAEPPLEFSPESWQVEIVTGGAPVRTLHTAHSYVQYPLADQIADLGGPASDFTFKVRQVSATLGAGHGAIGMFHD</sequence>